<feature type="transmembrane region" description="Helical" evidence="6">
    <location>
        <begin position="129"/>
        <end position="147"/>
    </location>
</feature>
<dbReference type="AlphaFoldDB" id="A0A9D9HB87"/>
<feature type="transmembrane region" description="Helical" evidence="6">
    <location>
        <begin position="313"/>
        <end position="333"/>
    </location>
</feature>
<dbReference type="InterPro" id="IPR002528">
    <property type="entry name" value="MATE_fam"/>
</dbReference>
<feature type="transmembrane region" description="Helical" evidence="6">
    <location>
        <begin position="9"/>
        <end position="31"/>
    </location>
</feature>
<keyword evidence="4 6" id="KW-1133">Transmembrane helix</keyword>
<feature type="transmembrane region" description="Helical" evidence="6">
    <location>
        <begin position="43"/>
        <end position="65"/>
    </location>
</feature>
<dbReference type="PANTHER" id="PTHR30250:SF26">
    <property type="entry name" value="PSMA PROTEIN"/>
    <property type="match status" value="1"/>
</dbReference>
<evidence type="ECO:0000256" key="1">
    <source>
        <dbReference type="ARBA" id="ARBA00004651"/>
    </source>
</evidence>
<evidence type="ECO:0000256" key="3">
    <source>
        <dbReference type="ARBA" id="ARBA00022692"/>
    </source>
</evidence>
<name>A0A9D9HB87_9BACT</name>
<evidence type="ECO:0000256" key="2">
    <source>
        <dbReference type="ARBA" id="ARBA00022475"/>
    </source>
</evidence>
<dbReference type="EMBL" id="JADIMO010000065">
    <property type="protein sequence ID" value="MBO8445126.1"/>
    <property type="molecule type" value="Genomic_DNA"/>
</dbReference>
<feature type="transmembrane region" description="Helical" evidence="6">
    <location>
        <begin position="345"/>
        <end position="369"/>
    </location>
</feature>
<dbReference type="Pfam" id="PF01554">
    <property type="entry name" value="MatE"/>
    <property type="match status" value="1"/>
</dbReference>
<reference evidence="7" key="2">
    <citation type="journal article" date="2021" name="PeerJ">
        <title>Extensive microbial diversity within the chicken gut microbiome revealed by metagenomics and culture.</title>
        <authorList>
            <person name="Gilroy R."/>
            <person name="Ravi A."/>
            <person name="Getino M."/>
            <person name="Pursley I."/>
            <person name="Horton D.L."/>
            <person name="Alikhan N.F."/>
            <person name="Baker D."/>
            <person name="Gharbi K."/>
            <person name="Hall N."/>
            <person name="Watson M."/>
            <person name="Adriaenssens E.M."/>
            <person name="Foster-Nyarko E."/>
            <person name="Jarju S."/>
            <person name="Secka A."/>
            <person name="Antonio M."/>
            <person name="Oren A."/>
            <person name="Chaudhuri R.R."/>
            <person name="La Ragione R."/>
            <person name="Hildebrand F."/>
            <person name="Pallen M.J."/>
        </authorList>
    </citation>
    <scope>NUCLEOTIDE SEQUENCE</scope>
    <source>
        <strain evidence="7">D5-748</strain>
    </source>
</reference>
<reference evidence="7" key="1">
    <citation type="submission" date="2020-10" db="EMBL/GenBank/DDBJ databases">
        <authorList>
            <person name="Gilroy R."/>
        </authorList>
    </citation>
    <scope>NUCLEOTIDE SEQUENCE</scope>
    <source>
        <strain evidence="7">D5-748</strain>
    </source>
</reference>
<evidence type="ECO:0008006" key="9">
    <source>
        <dbReference type="Google" id="ProtNLM"/>
    </source>
</evidence>
<proteinExistence type="predicted"/>
<dbReference type="GO" id="GO:0005886">
    <property type="term" value="C:plasma membrane"/>
    <property type="evidence" value="ECO:0007669"/>
    <property type="project" value="UniProtKB-SubCell"/>
</dbReference>
<evidence type="ECO:0000256" key="4">
    <source>
        <dbReference type="ARBA" id="ARBA00022989"/>
    </source>
</evidence>
<feature type="transmembrane region" description="Helical" evidence="6">
    <location>
        <begin position="86"/>
        <end position="109"/>
    </location>
</feature>
<dbReference type="PANTHER" id="PTHR30250">
    <property type="entry name" value="PST FAMILY PREDICTED COLANIC ACID TRANSPORTER"/>
    <property type="match status" value="1"/>
</dbReference>
<feature type="transmembrane region" description="Helical" evidence="6">
    <location>
        <begin position="186"/>
        <end position="207"/>
    </location>
</feature>
<comment type="caution">
    <text evidence="7">The sequence shown here is derived from an EMBL/GenBank/DDBJ whole genome shotgun (WGS) entry which is preliminary data.</text>
</comment>
<evidence type="ECO:0000256" key="5">
    <source>
        <dbReference type="ARBA" id="ARBA00023136"/>
    </source>
</evidence>
<keyword evidence="3 6" id="KW-0812">Transmembrane</keyword>
<comment type="subcellular location">
    <subcellularLocation>
        <location evidence="1">Cell membrane</location>
        <topology evidence="1">Multi-pass membrane protein</topology>
    </subcellularLocation>
</comment>
<dbReference type="GO" id="GO:0042910">
    <property type="term" value="F:xenobiotic transmembrane transporter activity"/>
    <property type="evidence" value="ECO:0007669"/>
    <property type="project" value="InterPro"/>
</dbReference>
<accession>A0A9D9HB87</accession>
<evidence type="ECO:0000256" key="6">
    <source>
        <dbReference type="SAM" id="Phobius"/>
    </source>
</evidence>
<dbReference type="Proteomes" id="UP000823619">
    <property type="component" value="Unassembled WGS sequence"/>
</dbReference>
<keyword evidence="5 6" id="KW-0472">Membrane</keyword>
<feature type="transmembrane region" description="Helical" evidence="6">
    <location>
        <begin position="439"/>
        <end position="458"/>
    </location>
</feature>
<sequence length="509" mass="56608">MQSEEKKRIAVNTAMLYIRMIIVMLVSLFTSRKVLEVLGVDDYGIYNVVGGVVSMLSFLNGSMTVATQRFLTYELGRNDLRQFRKVFSMAFGIHCILAVIVLILAETAGLWLVNTHLVIPEERLGAANWIYQTSVLVMLVSIVRTPYNASIISHERMGIYAYVSVLEVVLKLLTVYLLVFLPYDKLAVYGVLGLAVQVAVALIYFVYCRKNWPECRLLAFWDSRIFKDMAGFTGWNMFGTVAWILKDQGVNILMNMFSGPAVNAARGISIQVTGAVKNLVNGFQTAVNPQITKTYAADRRQEMHSLLCSSSKISFYLLLCIALPLGLEAPYILDLWLVDVPEYAVLFTRIILLEVLLDTLSGPMITGLMATGKIKWYQIVVGSILLLNIPVSYVLLRCGLPIYVPLAVSCTLTAAAIVARQIFASRMLALPLGRYARRVVLPVLAVAVLSPLVPYMIMSHIDTGFARLVIVTASAVAAVVWIAYLAGLDRREKDMVCGIVKNLVKRRKR</sequence>
<feature type="transmembrane region" description="Helical" evidence="6">
    <location>
        <begin position="402"/>
        <end position="419"/>
    </location>
</feature>
<feature type="transmembrane region" description="Helical" evidence="6">
    <location>
        <begin position="376"/>
        <end position="396"/>
    </location>
</feature>
<gene>
    <name evidence="7" type="ORF">IAC23_05460</name>
</gene>
<organism evidence="7 8">
    <name type="scientific">Candidatus Cryptobacteroides merdavium</name>
    <dbReference type="NCBI Taxonomy" id="2840769"/>
    <lineage>
        <taxon>Bacteria</taxon>
        <taxon>Pseudomonadati</taxon>
        <taxon>Bacteroidota</taxon>
        <taxon>Bacteroidia</taxon>
        <taxon>Bacteroidales</taxon>
        <taxon>Candidatus Cryptobacteroides</taxon>
    </lineage>
</organism>
<dbReference type="GO" id="GO:0015297">
    <property type="term" value="F:antiporter activity"/>
    <property type="evidence" value="ECO:0007669"/>
    <property type="project" value="InterPro"/>
</dbReference>
<keyword evidence="2" id="KW-1003">Cell membrane</keyword>
<dbReference type="InterPro" id="IPR050833">
    <property type="entry name" value="Poly_Biosynth_Transport"/>
</dbReference>
<protein>
    <recommendedName>
        <fullName evidence="9">Lipopolysaccharide biosynthesis protein</fullName>
    </recommendedName>
</protein>
<feature type="transmembrane region" description="Helical" evidence="6">
    <location>
        <begin position="464"/>
        <end position="486"/>
    </location>
</feature>
<feature type="transmembrane region" description="Helical" evidence="6">
    <location>
        <begin position="159"/>
        <end position="180"/>
    </location>
</feature>
<evidence type="ECO:0000313" key="7">
    <source>
        <dbReference type="EMBL" id="MBO8445126.1"/>
    </source>
</evidence>
<evidence type="ECO:0000313" key="8">
    <source>
        <dbReference type="Proteomes" id="UP000823619"/>
    </source>
</evidence>